<proteinExistence type="predicted"/>
<dbReference type="OMA" id="TRTIWRG"/>
<feature type="domain" description="Tf2-1-like SH3-like" evidence="1">
    <location>
        <begin position="17"/>
        <end position="82"/>
    </location>
</feature>
<dbReference type="InterPro" id="IPR056924">
    <property type="entry name" value="SH3_Tf2-1"/>
</dbReference>
<dbReference type="PANTHER" id="PTHR46148:SF52">
    <property type="entry name" value="OS04G0603800 PROTEIN"/>
    <property type="match status" value="1"/>
</dbReference>
<name>A0A151QSW8_CAJCA</name>
<evidence type="ECO:0000313" key="3">
    <source>
        <dbReference type="Proteomes" id="UP000075243"/>
    </source>
</evidence>
<dbReference type="EMBL" id="KQ484907">
    <property type="protein sequence ID" value="KYP33360.1"/>
    <property type="molecule type" value="Genomic_DNA"/>
</dbReference>
<sequence length="139" mass="15774">MKLYADCHCTAFEFNVGDFVFVKLQPYCQHSIRLMCNQKLGMRYFGPFKVLSRIGTVAYHLELPSHAKIHPIFHVSLLKPCRGDPTTQVISMPLTIPVDLADKVLLEGEGNVMMEDSGQHNAVSQNKCVIRVPLRFRDI</sequence>
<dbReference type="Gramene" id="C.cajan_45480.t">
    <property type="protein sequence ID" value="C.cajan_45480.t.cds1"/>
    <property type="gene ID" value="C.cajan_45480"/>
</dbReference>
<keyword evidence="3" id="KW-1185">Reference proteome</keyword>
<accession>A0A151QSW8</accession>
<gene>
    <name evidence="2" type="ORF">KK1_045790</name>
</gene>
<organism evidence="2 3">
    <name type="scientific">Cajanus cajan</name>
    <name type="common">Pigeon pea</name>
    <name type="synonym">Cajanus indicus</name>
    <dbReference type="NCBI Taxonomy" id="3821"/>
    <lineage>
        <taxon>Eukaryota</taxon>
        <taxon>Viridiplantae</taxon>
        <taxon>Streptophyta</taxon>
        <taxon>Embryophyta</taxon>
        <taxon>Tracheophyta</taxon>
        <taxon>Spermatophyta</taxon>
        <taxon>Magnoliopsida</taxon>
        <taxon>eudicotyledons</taxon>
        <taxon>Gunneridae</taxon>
        <taxon>Pentapetalae</taxon>
        <taxon>rosids</taxon>
        <taxon>fabids</taxon>
        <taxon>Fabales</taxon>
        <taxon>Fabaceae</taxon>
        <taxon>Papilionoideae</taxon>
        <taxon>50 kb inversion clade</taxon>
        <taxon>NPAAA clade</taxon>
        <taxon>indigoferoid/millettioid clade</taxon>
        <taxon>Phaseoleae</taxon>
        <taxon>Cajanus</taxon>
    </lineage>
</organism>
<dbReference type="AlphaFoldDB" id="A0A151QSW8"/>
<reference evidence="2" key="1">
    <citation type="journal article" date="2012" name="Nat. Biotechnol.">
        <title>Draft genome sequence of pigeonpea (Cajanus cajan), an orphan legume crop of resource-poor farmers.</title>
        <authorList>
            <person name="Varshney R.K."/>
            <person name="Chen W."/>
            <person name="Li Y."/>
            <person name="Bharti A.K."/>
            <person name="Saxena R.K."/>
            <person name="Schlueter J.A."/>
            <person name="Donoghue M.T."/>
            <person name="Azam S."/>
            <person name="Fan G."/>
            <person name="Whaley A.M."/>
            <person name="Farmer A.D."/>
            <person name="Sheridan J."/>
            <person name="Iwata A."/>
            <person name="Tuteja R."/>
            <person name="Penmetsa R.V."/>
            <person name="Wu W."/>
            <person name="Upadhyaya H.D."/>
            <person name="Yang S.P."/>
            <person name="Shah T."/>
            <person name="Saxena K.B."/>
            <person name="Michael T."/>
            <person name="McCombie W.R."/>
            <person name="Yang B."/>
            <person name="Zhang G."/>
            <person name="Yang H."/>
            <person name="Wang J."/>
            <person name="Spillane C."/>
            <person name="Cook D.R."/>
            <person name="May G.D."/>
            <person name="Xu X."/>
            <person name="Jackson S.A."/>
        </authorList>
    </citation>
    <scope>NUCLEOTIDE SEQUENCE [LARGE SCALE GENOMIC DNA]</scope>
</reference>
<dbReference type="Proteomes" id="UP000075243">
    <property type="component" value="Unassembled WGS sequence"/>
</dbReference>
<dbReference type="Pfam" id="PF24626">
    <property type="entry name" value="SH3_Tf2-1"/>
    <property type="match status" value="1"/>
</dbReference>
<protein>
    <recommendedName>
        <fullName evidence="1">Tf2-1-like SH3-like domain-containing protein</fullName>
    </recommendedName>
</protein>
<dbReference type="PANTHER" id="PTHR46148">
    <property type="entry name" value="CHROMO DOMAIN-CONTAINING PROTEIN"/>
    <property type="match status" value="1"/>
</dbReference>
<evidence type="ECO:0000313" key="2">
    <source>
        <dbReference type="EMBL" id="KYP33360.1"/>
    </source>
</evidence>
<evidence type="ECO:0000259" key="1">
    <source>
        <dbReference type="Pfam" id="PF24626"/>
    </source>
</evidence>